<gene>
    <name evidence="1" type="ORF">L3Q82_015838</name>
</gene>
<protein>
    <submittedName>
        <fullName evidence="1">Uncharacterized protein</fullName>
    </submittedName>
</protein>
<organism evidence="1 2">
    <name type="scientific">Scortum barcoo</name>
    <name type="common">barcoo grunter</name>
    <dbReference type="NCBI Taxonomy" id="214431"/>
    <lineage>
        <taxon>Eukaryota</taxon>
        <taxon>Metazoa</taxon>
        <taxon>Chordata</taxon>
        <taxon>Craniata</taxon>
        <taxon>Vertebrata</taxon>
        <taxon>Euteleostomi</taxon>
        <taxon>Actinopterygii</taxon>
        <taxon>Neopterygii</taxon>
        <taxon>Teleostei</taxon>
        <taxon>Neoteleostei</taxon>
        <taxon>Acanthomorphata</taxon>
        <taxon>Eupercaria</taxon>
        <taxon>Centrarchiformes</taxon>
        <taxon>Terapontoidei</taxon>
        <taxon>Terapontidae</taxon>
        <taxon>Scortum</taxon>
    </lineage>
</organism>
<keyword evidence="2" id="KW-1185">Reference proteome</keyword>
<comment type="caution">
    <text evidence="1">The sequence shown here is derived from an EMBL/GenBank/DDBJ whole genome shotgun (WGS) entry which is preliminary data.</text>
</comment>
<dbReference type="EMBL" id="CM041549">
    <property type="protein sequence ID" value="KAI3357403.1"/>
    <property type="molecule type" value="Genomic_DNA"/>
</dbReference>
<evidence type="ECO:0000313" key="1">
    <source>
        <dbReference type="EMBL" id="KAI3357403.1"/>
    </source>
</evidence>
<proteinExistence type="predicted"/>
<evidence type="ECO:0000313" key="2">
    <source>
        <dbReference type="Proteomes" id="UP000831701"/>
    </source>
</evidence>
<name>A0ACB8VQ69_9TELE</name>
<dbReference type="Proteomes" id="UP000831701">
    <property type="component" value="Chromosome 19"/>
</dbReference>
<accession>A0ACB8VQ69</accession>
<sequence length="580" mass="64150">METDLRLESSLWIGNKRYRAVLTGWHFKWTEVDKKNRDKKTISVPVAEVVGVEEGRVEILPQKSVEDTDKDFTVFYVKRISSGSTYGLLWRLGRTQFSCPSRVLRDQWTKHLRTALKTHSPLHPHRLLVFINPFGGKKKGRQIYHSLVAPLFELAGISSHVIVTERANQARDHLLKKDLTGFDGVVCVGGDGMFSEILHGLIGRTQQEAGLCENDPAVTLQPCPLHIGIIPAGSTDCVCYATVGVIDPVTSALHIIIGDSQPLDVCSVHQASALVRYSVSLLGYGFYGDVLAESEKHRWMGPLRYDYSGTLVYLSNRSYAGIVQYLPADPVLSSPRDRTRCLSGCSVCSRSTERLFSHSSDTASLYSSHFSQFSSDSEGEWVSVEGRFRCVSLTCMSSSCPKSPLGLSPSAHLADGTGDLILVWDTHPLGFLKFLYRHTSTEDQFDLPFVEVHRVKAVRFSLPKEEEEYEEIGGTSGGIDEERGYVETVSRSGSQQHLAERGTGQETTSEQKTQTPFLCGLCCSKAPAVSVWNCDGEILPSTEILCRIHGQLVRLYARGIEDGAAEDGCNKDSDNCKRTS</sequence>
<reference evidence="1" key="1">
    <citation type="submission" date="2022-04" db="EMBL/GenBank/DDBJ databases">
        <title>Jade perch genome.</title>
        <authorList>
            <person name="Chao B."/>
        </authorList>
    </citation>
    <scope>NUCLEOTIDE SEQUENCE</scope>
    <source>
        <strain evidence="1">CB-2022</strain>
    </source>
</reference>